<feature type="active site" description="Proton donor/acceptor" evidence="2 3">
    <location>
        <position position="70"/>
    </location>
</feature>
<dbReference type="EC" id="4.2.3.3" evidence="2"/>
<organism evidence="5 6">
    <name type="scientific">Phaeobacter italicus</name>
    <dbReference type="NCBI Taxonomy" id="481446"/>
    <lineage>
        <taxon>Bacteria</taxon>
        <taxon>Pseudomonadati</taxon>
        <taxon>Pseudomonadota</taxon>
        <taxon>Alphaproteobacteria</taxon>
        <taxon>Rhodobacterales</taxon>
        <taxon>Roseobacteraceae</taxon>
        <taxon>Phaeobacter</taxon>
    </lineage>
</organism>
<dbReference type="InterPro" id="IPR018148">
    <property type="entry name" value="Methylglyoxal_synth_AS"/>
</dbReference>
<dbReference type="PIRSF" id="PIRSF006614">
    <property type="entry name" value="Methylglyox_syn"/>
    <property type="match status" value="1"/>
</dbReference>
<evidence type="ECO:0000256" key="2">
    <source>
        <dbReference type="HAMAP-Rule" id="MF_00549"/>
    </source>
</evidence>
<protein>
    <recommendedName>
        <fullName evidence="2">Methylglyoxal synthase</fullName>
        <shortName evidence="2">MGS</shortName>
        <ecNumber evidence="2">4.2.3.3</ecNumber>
    </recommendedName>
</protein>
<gene>
    <name evidence="2 5" type="primary">mgsA</name>
    <name evidence="5" type="ORF">NIT7321_03011</name>
</gene>
<dbReference type="PROSITE" id="PS01335">
    <property type="entry name" value="METHYLGLYOXAL_SYNTH"/>
    <property type="match status" value="1"/>
</dbReference>
<feature type="binding site" evidence="2">
    <location>
        <position position="97"/>
    </location>
    <ligand>
        <name>substrate</name>
    </ligand>
</feature>
<accession>A0A0H5D536</accession>
<dbReference type="InterPro" id="IPR004363">
    <property type="entry name" value="Methylgl_synth"/>
</dbReference>
<proteinExistence type="inferred from homology"/>
<dbReference type="Pfam" id="PF02142">
    <property type="entry name" value="MGS"/>
    <property type="match status" value="1"/>
</dbReference>
<keyword evidence="6" id="KW-1185">Reference proteome</keyword>
<dbReference type="InterPro" id="IPR011607">
    <property type="entry name" value="MGS-like_dom"/>
</dbReference>
<feature type="binding site" evidence="2">
    <location>
        <position position="17"/>
    </location>
    <ligand>
        <name>substrate</name>
    </ligand>
</feature>
<feature type="binding site" evidence="2">
    <location>
        <position position="21"/>
    </location>
    <ligand>
        <name>substrate</name>
    </ligand>
</feature>
<dbReference type="Gene3D" id="3.40.50.1380">
    <property type="entry name" value="Methylglyoxal synthase-like domain"/>
    <property type="match status" value="1"/>
</dbReference>
<dbReference type="NCBIfam" id="NF003559">
    <property type="entry name" value="PRK05234.1"/>
    <property type="match status" value="1"/>
</dbReference>
<evidence type="ECO:0000259" key="4">
    <source>
        <dbReference type="PROSITE" id="PS51855"/>
    </source>
</evidence>
<feature type="binding site" evidence="2">
    <location>
        <begin position="64"/>
        <end position="65"/>
    </location>
    <ligand>
        <name>substrate</name>
    </ligand>
</feature>
<dbReference type="SUPFAM" id="SSF52335">
    <property type="entry name" value="Methylglyoxal synthase-like"/>
    <property type="match status" value="1"/>
</dbReference>
<dbReference type="PANTHER" id="PTHR30492">
    <property type="entry name" value="METHYLGLYOXAL SYNTHASE"/>
    <property type="match status" value="1"/>
</dbReference>
<evidence type="ECO:0000256" key="3">
    <source>
        <dbReference type="PIRSR" id="PIRSR006614-1"/>
    </source>
</evidence>
<comment type="function">
    <text evidence="2">Catalyzes the formation of methylglyoxal from dihydroxyacetone phosphate.</text>
</comment>
<comment type="similarity">
    <text evidence="1 2">Belongs to the methylglyoxal synthase family.</text>
</comment>
<dbReference type="Proteomes" id="UP000043764">
    <property type="component" value="Unassembled WGS sequence"/>
</dbReference>
<feature type="binding site" evidence="2">
    <location>
        <begin position="43"/>
        <end position="46"/>
    </location>
    <ligand>
        <name>substrate</name>
    </ligand>
</feature>
<reference evidence="6" key="1">
    <citation type="submission" date="2015-05" db="EMBL/GenBank/DDBJ databases">
        <authorList>
            <person name="Rodrigo-Torres Lidia"/>
            <person name="Arahal R.David."/>
        </authorList>
    </citation>
    <scope>NUCLEOTIDE SEQUENCE [LARGE SCALE GENOMIC DNA]</scope>
    <source>
        <strain evidence="6">CECT 7321</strain>
    </source>
</reference>
<dbReference type="PANTHER" id="PTHR30492:SF0">
    <property type="entry name" value="METHYLGLYOXAL SYNTHASE"/>
    <property type="match status" value="1"/>
</dbReference>
<sequence>MADRSQNAPLRLALVAHDAKKDALVSWVQAHARDLTKAELFATGTTGGRILDLLPDLNLTRLKSGPLGGDQQLGAMICEGRLDGLFFFIDPMSPMPHDVDVKALSRLAIVYDLPFANSPSTADFVLRGLIADHTAG</sequence>
<dbReference type="GO" id="GO:0005829">
    <property type="term" value="C:cytosol"/>
    <property type="evidence" value="ECO:0007669"/>
    <property type="project" value="TreeGrafter"/>
</dbReference>
<dbReference type="GO" id="GO:0019242">
    <property type="term" value="P:methylglyoxal biosynthetic process"/>
    <property type="evidence" value="ECO:0007669"/>
    <property type="project" value="UniProtKB-UniRule"/>
</dbReference>
<dbReference type="PROSITE" id="PS51855">
    <property type="entry name" value="MGS"/>
    <property type="match status" value="1"/>
</dbReference>
<keyword evidence="2 5" id="KW-0456">Lyase</keyword>
<dbReference type="GO" id="GO:0008929">
    <property type="term" value="F:methylglyoxal synthase activity"/>
    <property type="evidence" value="ECO:0007669"/>
    <property type="project" value="UniProtKB-UniRule"/>
</dbReference>
<comment type="catalytic activity">
    <reaction evidence="2">
        <text>dihydroxyacetone phosphate = methylglyoxal + phosphate</text>
        <dbReference type="Rhea" id="RHEA:17937"/>
        <dbReference type="ChEBI" id="CHEBI:17158"/>
        <dbReference type="ChEBI" id="CHEBI:43474"/>
        <dbReference type="ChEBI" id="CHEBI:57642"/>
        <dbReference type="EC" id="4.2.3.3"/>
    </reaction>
</comment>
<dbReference type="AlphaFoldDB" id="A0A0H5D536"/>
<feature type="domain" description="MGS-like" evidence="4">
    <location>
        <begin position="1"/>
        <end position="136"/>
    </location>
</feature>
<dbReference type="EMBL" id="CVRL01000037">
    <property type="protein sequence ID" value="CRL12139.1"/>
    <property type="molecule type" value="Genomic_DNA"/>
</dbReference>
<evidence type="ECO:0000256" key="1">
    <source>
        <dbReference type="ARBA" id="ARBA00006287"/>
    </source>
</evidence>
<dbReference type="CDD" id="cd01422">
    <property type="entry name" value="MGS"/>
    <property type="match status" value="1"/>
</dbReference>
<dbReference type="HAMAP" id="MF_00549">
    <property type="entry name" value="Methylglyoxal_synth"/>
    <property type="match status" value="1"/>
</dbReference>
<evidence type="ECO:0000313" key="6">
    <source>
        <dbReference type="Proteomes" id="UP000043764"/>
    </source>
</evidence>
<dbReference type="STRING" id="481446.NIT7645_03463"/>
<dbReference type="SMART" id="SM00851">
    <property type="entry name" value="MGS"/>
    <property type="match status" value="1"/>
</dbReference>
<evidence type="ECO:0000313" key="5">
    <source>
        <dbReference type="EMBL" id="CRL12139.1"/>
    </source>
</evidence>
<name>A0A0H5D536_9RHOB</name>
<dbReference type="RefSeq" id="WP_050673951.1">
    <property type="nucleotide sequence ID" value="NZ_CVRL01000037.1"/>
</dbReference>
<dbReference type="InterPro" id="IPR036914">
    <property type="entry name" value="MGS-like_dom_sf"/>
</dbReference>